<reference evidence="2 3" key="1">
    <citation type="submission" date="2024-04" db="EMBL/GenBank/DDBJ databases">
        <title>Complete genome sequence of Fusarium acuminatum.</title>
        <authorList>
            <person name="Lan B."/>
        </authorList>
    </citation>
    <scope>NUCLEOTIDE SEQUENCE [LARGE SCALE GENOMIC DNA]</scope>
    <source>
        <strain evidence="2">1A</strain>
    </source>
</reference>
<keyword evidence="3" id="KW-1185">Reference proteome</keyword>
<feature type="region of interest" description="Disordered" evidence="1">
    <location>
        <begin position="1"/>
        <end position="20"/>
    </location>
</feature>
<protein>
    <recommendedName>
        <fullName evidence="4">MEI5 protein</fullName>
    </recommendedName>
</protein>
<dbReference type="Proteomes" id="UP001489902">
    <property type="component" value="Chromosome 2"/>
</dbReference>
<proteinExistence type="predicted"/>
<evidence type="ECO:0000256" key="1">
    <source>
        <dbReference type="SAM" id="MobiDB-lite"/>
    </source>
</evidence>
<feature type="compositionally biased region" description="Basic and acidic residues" evidence="1">
    <location>
        <begin position="1"/>
        <end position="11"/>
    </location>
</feature>
<gene>
    <name evidence="2" type="ORF">QYS62_005082</name>
</gene>
<dbReference type="EMBL" id="CP151261">
    <property type="protein sequence ID" value="WZH44066.1"/>
    <property type="molecule type" value="Genomic_DNA"/>
</dbReference>
<evidence type="ECO:0008006" key="4">
    <source>
        <dbReference type="Google" id="ProtNLM"/>
    </source>
</evidence>
<feature type="compositionally biased region" description="Basic and acidic residues" evidence="1">
    <location>
        <begin position="95"/>
        <end position="109"/>
    </location>
</feature>
<accession>A0ABZ2WU23</accession>
<sequence>MSAQTEKRVQGIKDSSSQQDASASVRQLITLLHQYCSEGSFDALKEVVGEKEELKRDKEKLQVAYDENIQALSRRQSELQEQKASFEKQLSSQRAENEATVKSKQAADENIKKHQAKLTTMEEQIEKQSSSAKQLINEIKKKESLVNALEASKASQQESLTKAEKELAKFRSTQQSMQKRIDELTTSLNETRTGLTTFHSFVVKLDNFEARRSEVGDALDDILQNALSLMRSYIGIPLDNAFLTDTTVWGRLRKSTPIDRSIPLPNSNSPAARLMRVAAGLRIYSMALVDHVFRATYLTQDNDFEDILGDLETEDPLHGAFTRAVLLKIQSARPARTREARAKMVADQVSGVIADLVPPSQQESFQARLYHISLEACKSWLVVQQLLEPVRPLFSSSMPEDWVPLCFSTAQNKGEAGPPGAAREPSVMRAENQNLQTRSPTAESQPVETDDIMQYVWPAFFIPSSQQEDDVGDQILELIHRGHVITRSQSREAEDEMSRRNARRNERQNSTSGPSQKKRRDSAILSRTLIAGANTEKAR</sequence>
<name>A0ABZ2WU23_9HYPO</name>
<feature type="compositionally biased region" description="Basic and acidic residues" evidence="1">
    <location>
        <begin position="489"/>
        <end position="507"/>
    </location>
</feature>
<feature type="region of interest" description="Disordered" evidence="1">
    <location>
        <begin position="487"/>
        <end position="539"/>
    </location>
</feature>
<evidence type="ECO:0000313" key="3">
    <source>
        <dbReference type="Proteomes" id="UP001489902"/>
    </source>
</evidence>
<evidence type="ECO:0000313" key="2">
    <source>
        <dbReference type="EMBL" id="WZH44066.1"/>
    </source>
</evidence>
<feature type="region of interest" description="Disordered" evidence="1">
    <location>
        <begin position="83"/>
        <end position="109"/>
    </location>
</feature>
<organism evidence="2 3">
    <name type="scientific">Fusarium acuminatum</name>
    <dbReference type="NCBI Taxonomy" id="5515"/>
    <lineage>
        <taxon>Eukaryota</taxon>
        <taxon>Fungi</taxon>
        <taxon>Dikarya</taxon>
        <taxon>Ascomycota</taxon>
        <taxon>Pezizomycotina</taxon>
        <taxon>Sordariomycetes</taxon>
        <taxon>Hypocreomycetidae</taxon>
        <taxon>Hypocreales</taxon>
        <taxon>Nectriaceae</taxon>
        <taxon>Fusarium</taxon>
        <taxon>Fusarium tricinctum species complex</taxon>
    </lineage>
</organism>